<dbReference type="InterPro" id="IPR036412">
    <property type="entry name" value="HAD-like_sf"/>
</dbReference>
<dbReference type="InterPro" id="IPR059000">
    <property type="entry name" value="ATPase_P-type_domA"/>
</dbReference>
<keyword evidence="9" id="KW-1278">Translocase</keyword>
<dbReference type="InterPro" id="IPR036163">
    <property type="entry name" value="HMA_dom_sf"/>
</dbReference>
<dbReference type="PRINTS" id="PR00943">
    <property type="entry name" value="CUATPASE"/>
</dbReference>
<dbReference type="GO" id="GO:0005524">
    <property type="term" value="F:ATP binding"/>
    <property type="evidence" value="ECO:0007669"/>
    <property type="project" value="UniProtKB-UniRule"/>
</dbReference>
<dbReference type="PRINTS" id="PR00119">
    <property type="entry name" value="CATATPASE"/>
</dbReference>
<feature type="transmembrane region" description="Helical" evidence="13">
    <location>
        <begin position="717"/>
        <end position="739"/>
    </location>
</feature>
<dbReference type="InterPro" id="IPR023214">
    <property type="entry name" value="HAD_sf"/>
</dbReference>
<dbReference type="PANTHER" id="PTHR43520:SF8">
    <property type="entry name" value="P-TYPE CU(+) TRANSPORTER"/>
    <property type="match status" value="1"/>
</dbReference>
<gene>
    <name evidence="15" type="ORF">C4N17_02500</name>
</gene>
<dbReference type="InterPro" id="IPR023299">
    <property type="entry name" value="ATPase_P-typ_cyto_dom_N"/>
</dbReference>
<evidence type="ECO:0000256" key="10">
    <source>
        <dbReference type="ARBA" id="ARBA00022989"/>
    </source>
</evidence>
<dbReference type="GO" id="GO:0005507">
    <property type="term" value="F:copper ion binding"/>
    <property type="evidence" value="ECO:0007669"/>
    <property type="project" value="TreeGrafter"/>
</dbReference>
<dbReference type="Proteomes" id="UP000241472">
    <property type="component" value="Chromosome"/>
</dbReference>
<dbReference type="EMBL" id="CP028108">
    <property type="protein sequence ID" value="AVQ24662.1"/>
    <property type="molecule type" value="Genomic_DNA"/>
</dbReference>
<evidence type="ECO:0000256" key="5">
    <source>
        <dbReference type="ARBA" id="ARBA00022692"/>
    </source>
</evidence>
<dbReference type="InterPro" id="IPR044492">
    <property type="entry name" value="P_typ_ATPase_HD_dom"/>
</dbReference>
<dbReference type="Pfam" id="PF00122">
    <property type="entry name" value="E1-E2_ATPase"/>
    <property type="match status" value="1"/>
</dbReference>
<dbReference type="GO" id="GO:0055070">
    <property type="term" value="P:copper ion homeostasis"/>
    <property type="evidence" value="ECO:0007669"/>
    <property type="project" value="TreeGrafter"/>
</dbReference>
<comment type="subcellular location">
    <subcellularLocation>
        <location evidence="1">Cell membrane</location>
        <topology evidence="1">Multi-pass membrane protein</topology>
    </subcellularLocation>
</comment>
<dbReference type="CDD" id="cd00371">
    <property type="entry name" value="HMA"/>
    <property type="match status" value="1"/>
</dbReference>
<dbReference type="Gene3D" id="3.30.70.100">
    <property type="match status" value="1"/>
</dbReference>
<evidence type="ECO:0000256" key="13">
    <source>
        <dbReference type="RuleBase" id="RU362081"/>
    </source>
</evidence>
<dbReference type="InterPro" id="IPR027256">
    <property type="entry name" value="P-typ_ATPase_IB"/>
</dbReference>
<dbReference type="SFLD" id="SFLDS00003">
    <property type="entry name" value="Haloacid_Dehalogenase"/>
    <property type="match status" value="1"/>
</dbReference>
<evidence type="ECO:0000256" key="7">
    <source>
        <dbReference type="ARBA" id="ARBA00022741"/>
    </source>
</evidence>
<organism evidence="15 16">
    <name type="scientific">Fusobacterium periodonticum</name>
    <dbReference type="NCBI Taxonomy" id="860"/>
    <lineage>
        <taxon>Bacteria</taxon>
        <taxon>Fusobacteriati</taxon>
        <taxon>Fusobacteriota</taxon>
        <taxon>Fusobacteriia</taxon>
        <taxon>Fusobacteriales</taxon>
        <taxon>Fusobacteriaceae</taxon>
        <taxon>Fusobacterium</taxon>
    </lineage>
</organism>
<evidence type="ECO:0000256" key="3">
    <source>
        <dbReference type="ARBA" id="ARBA00022448"/>
    </source>
</evidence>
<feature type="domain" description="HMA" evidence="14">
    <location>
        <begin position="20"/>
        <end position="86"/>
    </location>
</feature>
<dbReference type="Pfam" id="PF00702">
    <property type="entry name" value="Hydrolase"/>
    <property type="match status" value="1"/>
</dbReference>
<dbReference type="SFLD" id="SFLDF00027">
    <property type="entry name" value="p-type_atpase"/>
    <property type="match status" value="1"/>
</dbReference>
<evidence type="ECO:0000256" key="1">
    <source>
        <dbReference type="ARBA" id="ARBA00004651"/>
    </source>
</evidence>
<dbReference type="FunFam" id="3.40.50.1000:FF:000020">
    <property type="entry name" value="Probable cation-transporting P-type ATPase"/>
    <property type="match status" value="1"/>
</dbReference>
<evidence type="ECO:0000313" key="16">
    <source>
        <dbReference type="Proteomes" id="UP000241472"/>
    </source>
</evidence>
<evidence type="ECO:0000256" key="2">
    <source>
        <dbReference type="ARBA" id="ARBA00006024"/>
    </source>
</evidence>
<accession>A0AAD0MPK9</accession>
<evidence type="ECO:0000313" key="15">
    <source>
        <dbReference type="EMBL" id="AVQ24662.1"/>
    </source>
</evidence>
<keyword evidence="12 13" id="KW-0472">Membrane</keyword>
<dbReference type="GO" id="GO:0043682">
    <property type="term" value="F:P-type divalent copper transporter activity"/>
    <property type="evidence" value="ECO:0007669"/>
    <property type="project" value="TreeGrafter"/>
</dbReference>
<dbReference type="NCBIfam" id="TIGR01512">
    <property type="entry name" value="ATPase-IB2_Cd"/>
    <property type="match status" value="1"/>
</dbReference>
<feature type="transmembrane region" description="Helical" evidence="13">
    <location>
        <begin position="113"/>
        <end position="132"/>
    </location>
</feature>
<evidence type="ECO:0000256" key="8">
    <source>
        <dbReference type="ARBA" id="ARBA00022840"/>
    </source>
</evidence>
<keyword evidence="11" id="KW-0406">Ion transport</keyword>
<dbReference type="Pfam" id="PF00403">
    <property type="entry name" value="HMA"/>
    <property type="match status" value="1"/>
</dbReference>
<evidence type="ECO:0000256" key="4">
    <source>
        <dbReference type="ARBA" id="ARBA00022475"/>
    </source>
</evidence>
<evidence type="ECO:0000256" key="9">
    <source>
        <dbReference type="ARBA" id="ARBA00022967"/>
    </source>
</evidence>
<keyword evidence="7 13" id="KW-0547">Nucleotide-binding</keyword>
<dbReference type="Gene3D" id="2.70.150.10">
    <property type="entry name" value="Calcium-transporting ATPase, cytoplasmic transduction domain A"/>
    <property type="match status" value="1"/>
</dbReference>
<dbReference type="CDD" id="cd02094">
    <property type="entry name" value="P-type_ATPase_Cu-like"/>
    <property type="match status" value="1"/>
</dbReference>
<dbReference type="SUPFAM" id="SSF81653">
    <property type="entry name" value="Calcium ATPase, transduction domain A"/>
    <property type="match status" value="1"/>
</dbReference>
<feature type="transmembrane region" description="Helical" evidence="13">
    <location>
        <begin position="183"/>
        <end position="202"/>
    </location>
</feature>
<keyword evidence="3" id="KW-0813">Transport</keyword>
<dbReference type="PROSITE" id="PS00154">
    <property type="entry name" value="ATPASE_E1_E2"/>
    <property type="match status" value="1"/>
</dbReference>
<dbReference type="GO" id="GO:0016887">
    <property type="term" value="F:ATP hydrolysis activity"/>
    <property type="evidence" value="ECO:0007669"/>
    <property type="project" value="InterPro"/>
</dbReference>
<comment type="similarity">
    <text evidence="2 13">Belongs to the cation transport ATPase (P-type) (TC 3.A.3) family. Type IB subfamily.</text>
</comment>
<dbReference type="Gene3D" id="3.40.50.1000">
    <property type="entry name" value="HAD superfamily/HAD-like"/>
    <property type="match status" value="1"/>
</dbReference>
<evidence type="ECO:0000259" key="14">
    <source>
        <dbReference type="PROSITE" id="PS50846"/>
    </source>
</evidence>
<feature type="transmembrane region" description="Helical" evidence="13">
    <location>
        <begin position="366"/>
        <end position="389"/>
    </location>
</feature>
<dbReference type="AlphaFoldDB" id="A0AAD0MPK9"/>
<dbReference type="NCBIfam" id="TIGR01511">
    <property type="entry name" value="ATPase-IB1_Cu"/>
    <property type="match status" value="1"/>
</dbReference>
<dbReference type="Gene3D" id="3.40.1110.10">
    <property type="entry name" value="Calcium-transporting ATPase, cytoplasmic domain N"/>
    <property type="match status" value="1"/>
</dbReference>
<feature type="transmembrane region" description="Helical" evidence="13">
    <location>
        <begin position="745"/>
        <end position="764"/>
    </location>
</feature>
<dbReference type="KEGG" id="fpei:C4N17_02500"/>
<dbReference type="SUPFAM" id="SSF81665">
    <property type="entry name" value="Calcium ATPase, transmembrane domain M"/>
    <property type="match status" value="1"/>
</dbReference>
<keyword evidence="8 13" id="KW-0067">ATP-binding</keyword>
<dbReference type="InterPro" id="IPR006121">
    <property type="entry name" value="HMA_dom"/>
</dbReference>
<dbReference type="GO" id="GO:0005886">
    <property type="term" value="C:plasma membrane"/>
    <property type="evidence" value="ECO:0007669"/>
    <property type="project" value="UniProtKB-SubCell"/>
</dbReference>
<dbReference type="PANTHER" id="PTHR43520">
    <property type="entry name" value="ATP7, ISOFORM B"/>
    <property type="match status" value="1"/>
</dbReference>
<evidence type="ECO:0000256" key="6">
    <source>
        <dbReference type="ARBA" id="ARBA00022723"/>
    </source>
</evidence>
<feature type="transmembrane region" description="Helical" evidence="13">
    <location>
        <begin position="214"/>
        <end position="232"/>
    </location>
</feature>
<dbReference type="InterPro" id="IPR018303">
    <property type="entry name" value="ATPase_P-typ_P_site"/>
</dbReference>
<feature type="transmembrane region" description="Helical" evidence="13">
    <location>
        <begin position="401"/>
        <end position="424"/>
    </location>
</feature>
<dbReference type="InterPro" id="IPR008250">
    <property type="entry name" value="ATPase_P-typ_transduc_dom_A_sf"/>
</dbReference>
<keyword evidence="10 13" id="KW-1133">Transmembrane helix</keyword>
<dbReference type="PRINTS" id="PR00942">
    <property type="entry name" value="CUATPASEI"/>
</dbReference>
<dbReference type="FunFam" id="3.30.70.100:FF:000005">
    <property type="entry name" value="Copper-exporting P-type ATPase A"/>
    <property type="match status" value="1"/>
</dbReference>
<evidence type="ECO:0000256" key="11">
    <source>
        <dbReference type="ARBA" id="ARBA00023065"/>
    </source>
</evidence>
<dbReference type="SUPFAM" id="SSF56784">
    <property type="entry name" value="HAD-like"/>
    <property type="match status" value="1"/>
</dbReference>
<dbReference type="SFLD" id="SFLDG00002">
    <property type="entry name" value="C1.7:_P-type_atpase_like"/>
    <property type="match status" value="1"/>
</dbReference>
<keyword evidence="5 13" id="KW-0812">Transmembrane</keyword>
<keyword evidence="6 13" id="KW-0479">Metal-binding</keyword>
<dbReference type="InterPro" id="IPR001757">
    <property type="entry name" value="P_typ_ATPase"/>
</dbReference>
<reference evidence="15 16" key="1">
    <citation type="submission" date="2018-03" db="EMBL/GenBank/DDBJ databases">
        <title>Complete Fusobacterium genomes using hybrid Minion sequencing.</title>
        <authorList>
            <person name="Slade D.J."/>
            <person name="Lahmers K."/>
        </authorList>
    </citation>
    <scope>NUCLEOTIDE SEQUENCE [LARGE SCALE GENOMIC DNA]</scope>
    <source>
        <strain evidence="15 16">2_1_31</strain>
    </source>
</reference>
<dbReference type="PROSITE" id="PS50846">
    <property type="entry name" value="HMA_2"/>
    <property type="match status" value="1"/>
</dbReference>
<dbReference type="NCBIfam" id="TIGR01525">
    <property type="entry name" value="ATPase-IB_hvy"/>
    <property type="match status" value="1"/>
</dbReference>
<dbReference type="NCBIfam" id="TIGR01494">
    <property type="entry name" value="ATPase_P-type"/>
    <property type="match status" value="1"/>
</dbReference>
<proteinExistence type="inferred from homology"/>
<protein>
    <submittedName>
        <fullName evidence="15">Copper-transporting ATPase</fullName>
    </submittedName>
</protein>
<name>A0AAD0MPK9_9FUSO</name>
<evidence type="ECO:0000256" key="12">
    <source>
        <dbReference type="ARBA" id="ARBA00023136"/>
    </source>
</evidence>
<keyword evidence="4 13" id="KW-1003">Cell membrane</keyword>
<dbReference type="SUPFAM" id="SSF55008">
    <property type="entry name" value="HMA, heavy metal-associated domain"/>
    <property type="match status" value="1"/>
</dbReference>
<sequence>MENDIKSGAELDNKQERDNKKLELKIDGISCQACVAKIERKLSRTEGVEKALVNISNNMADIEYDEKEIKASEIMKIIEKLGYTPKRREDLKDKEEAIRAEKMLKSELTKSKIAIVLSLILMYISMSHMFGLPVPHIIYPVDHIFNYVAIQFIIAVTVMIIGKRFYKVGFRQLFMLSPNMDSLVAVGTSSAFIYSLYISYKIFADNNIHLMHSLYYESAAMIIAFVMLGKYLETLSKGKASAAIKKLVNFQAKKANIIRNGEIVEIDINEVSKGDIVFIKPGEKIPVDGTIIEGHSTIDEAMITGESIPVEKLENDKVYSGSINKDGALKVVVNATEGETLISKIAKLVEDAQMTKAPIARLADKVSLIFVPTVIFIAIFAALLWWFLIKYNVVSVSQNHFEFVLTIFISILIIACPCSLGLATPTAIMVGTGKGAELGILIKSGEALEKLNEIDTIVFDKTGTLTEGTPKVIDIVSIDNVLSKDEILKIAASMEVNSEHPLGKAVYDEAKEKNVELYDVKKFLSISGRGVIGEVEEKKYLLGNKKLLIDNGISNLHEEEIHKYELEGKTTILLADQEKLIAFITLADVVRNESIELIEKLKKENIKTYMLTGDNERTAKVIAKKLGIDDVIAEVSPEDKYKKVKDLQEQGRKVVMVGDGVNDSPALAQADVGMAIGSGTDIAIESAGIVLMSKDIETILTAIRLSKATIKNIKENLFWAFFYNSCGIPIAGGLLYLFTGHLLNPMLAGLAMGLSSVSVVTNALRLKRFK</sequence>
<dbReference type="FunFam" id="2.70.150.10:FF:000002">
    <property type="entry name" value="Copper-transporting ATPase 1, putative"/>
    <property type="match status" value="1"/>
</dbReference>
<dbReference type="InterPro" id="IPR023298">
    <property type="entry name" value="ATPase_P-typ_TM_dom_sf"/>
</dbReference>
<feature type="transmembrane region" description="Helical" evidence="13">
    <location>
        <begin position="144"/>
        <end position="162"/>
    </location>
</feature>